<reference evidence="1" key="2">
    <citation type="submission" date="2022-01" db="EMBL/GenBank/DDBJ databases">
        <authorList>
            <person name="Yamashiro T."/>
            <person name="Shiraishi A."/>
            <person name="Satake H."/>
            <person name="Nakayama K."/>
        </authorList>
    </citation>
    <scope>NUCLEOTIDE SEQUENCE</scope>
</reference>
<gene>
    <name evidence="1" type="ORF">Tco_0652477</name>
</gene>
<reference evidence="1" key="1">
    <citation type="journal article" date="2022" name="Int. J. Mol. Sci.">
        <title>Draft Genome of Tanacetum Coccineum: Genomic Comparison of Closely Related Tanacetum-Family Plants.</title>
        <authorList>
            <person name="Yamashiro T."/>
            <person name="Shiraishi A."/>
            <person name="Nakayama K."/>
            <person name="Satake H."/>
        </authorList>
    </citation>
    <scope>NUCLEOTIDE SEQUENCE</scope>
</reference>
<proteinExistence type="predicted"/>
<keyword evidence="2" id="KW-1185">Reference proteome</keyword>
<organism evidence="1 2">
    <name type="scientific">Tanacetum coccineum</name>
    <dbReference type="NCBI Taxonomy" id="301880"/>
    <lineage>
        <taxon>Eukaryota</taxon>
        <taxon>Viridiplantae</taxon>
        <taxon>Streptophyta</taxon>
        <taxon>Embryophyta</taxon>
        <taxon>Tracheophyta</taxon>
        <taxon>Spermatophyta</taxon>
        <taxon>Magnoliopsida</taxon>
        <taxon>eudicotyledons</taxon>
        <taxon>Gunneridae</taxon>
        <taxon>Pentapetalae</taxon>
        <taxon>asterids</taxon>
        <taxon>campanulids</taxon>
        <taxon>Asterales</taxon>
        <taxon>Asteraceae</taxon>
        <taxon>Asteroideae</taxon>
        <taxon>Anthemideae</taxon>
        <taxon>Anthemidinae</taxon>
        <taxon>Tanacetum</taxon>
    </lineage>
</organism>
<evidence type="ECO:0000313" key="2">
    <source>
        <dbReference type="Proteomes" id="UP001151760"/>
    </source>
</evidence>
<dbReference type="EMBL" id="BQNB010009025">
    <property type="protein sequence ID" value="GJS57693.1"/>
    <property type="molecule type" value="Genomic_DNA"/>
</dbReference>
<dbReference type="Proteomes" id="UP001151760">
    <property type="component" value="Unassembled WGS sequence"/>
</dbReference>
<evidence type="ECO:0000313" key="1">
    <source>
        <dbReference type="EMBL" id="GJS57693.1"/>
    </source>
</evidence>
<name>A0ABQ4WXY8_9ASTR</name>
<sequence>MERKSKDAIFPTWMFLHPITRQQGHTDPTKLEEDQRVFCPNQMEHVELRAQSYFDSFDIPSDLLSVLMTPLIFTDIPFDLIFAIMILERMDASERDVTPNDDSSELGSGANTFTKGSLSAGAKGLSSKGGPAATLICPERLVDIVITSDKNYFRKSNNRSSGCCVPTRYEFEIHESVPNLMLEYLLIFGF</sequence>
<comment type="caution">
    <text evidence="1">The sequence shown here is derived from an EMBL/GenBank/DDBJ whole genome shotgun (WGS) entry which is preliminary data.</text>
</comment>
<protein>
    <submittedName>
        <fullName evidence="1">Uncharacterized protein</fullName>
    </submittedName>
</protein>
<accession>A0ABQ4WXY8</accession>